<evidence type="ECO:0000259" key="4">
    <source>
        <dbReference type="PROSITE" id="PS50878"/>
    </source>
</evidence>
<dbReference type="RefSeq" id="XP_001220636.1">
    <property type="nucleotide sequence ID" value="XM_001220635.1"/>
</dbReference>
<dbReference type="InterPro" id="IPR043502">
    <property type="entry name" value="DNA/RNA_pol_sf"/>
</dbReference>
<dbReference type="OrthoDB" id="4842715at2759"/>
<evidence type="ECO:0000256" key="3">
    <source>
        <dbReference type="SAM" id="MobiDB-lite"/>
    </source>
</evidence>
<evidence type="ECO:0000313" key="5">
    <source>
        <dbReference type="EMBL" id="EAQ93180.1"/>
    </source>
</evidence>
<evidence type="ECO:0000256" key="1">
    <source>
        <dbReference type="ARBA" id="ARBA00004173"/>
    </source>
</evidence>
<dbReference type="PANTHER" id="PTHR33481:SF1">
    <property type="entry name" value="ENDONUCLEASE_EXONUCLEASE_PHOSPHATASE DOMAIN-CONTAINING PROTEIN-RELATED"/>
    <property type="match status" value="1"/>
</dbReference>
<dbReference type="EMBL" id="CH408029">
    <property type="protein sequence ID" value="EAQ93180.1"/>
    <property type="molecule type" value="Genomic_DNA"/>
</dbReference>
<name>Q2HED9_CHAGB</name>
<accession>Q2HED9</accession>
<dbReference type="InterPro" id="IPR000477">
    <property type="entry name" value="RT_dom"/>
</dbReference>
<dbReference type="InParanoid" id="Q2HED9"/>
<dbReference type="PROSITE" id="PS50878">
    <property type="entry name" value="RT_POL"/>
    <property type="match status" value="1"/>
</dbReference>
<dbReference type="GeneID" id="4387423"/>
<dbReference type="VEuPathDB" id="FungiDB:CHGG_01415"/>
<dbReference type="STRING" id="306901.Q2HED9"/>
<protein>
    <recommendedName>
        <fullName evidence="4">Reverse transcriptase domain-containing protein</fullName>
    </recommendedName>
</protein>
<dbReference type="PANTHER" id="PTHR33481">
    <property type="entry name" value="REVERSE TRANSCRIPTASE"/>
    <property type="match status" value="1"/>
</dbReference>
<dbReference type="CDD" id="cd01650">
    <property type="entry name" value="RT_nLTR_like"/>
    <property type="match status" value="1"/>
</dbReference>
<comment type="subcellular location">
    <subcellularLocation>
        <location evidence="1">Mitochondrion</location>
    </subcellularLocation>
</comment>
<dbReference type="Pfam" id="PF00078">
    <property type="entry name" value="RVT_1"/>
    <property type="match status" value="1"/>
</dbReference>
<proteinExistence type="predicted"/>
<organism evidence="5 6">
    <name type="scientific">Chaetomium globosum (strain ATCC 6205 / CBS 148.51 / DSM 1962 / NBRC 6347 / NRRL 1970)</name>
    <name type="common">Soil fungus</name>
    <dbReference type="NCBI Taxonomy" id="306901"/>
    <lineage>
        <taxon>Eukaryota</taxon>
        <taxon>Fungi</taxon>
        <taxon>Dikarya</taxon>
        <taxon>Ascomycota</taxon>
        <taxon>Pezizomycotina</taxon>
        <taxon>Sordariomycetes</taxon>
        <taxon>Sordariomycetidae</taxon>
        <taxon>Sordariales</taxon>
        <taxon>Chaetomiaceae</taxon>
        <taxon>Chaetomium</taxon>
    </lineage>
</organism>
<keyword evidence="6" id="KW-1185">Reference proteome</keyword>
<dbReference type="eggNOG" id="KOG1075">
    <property type="taxonomic scope" value="Eukaryota"/>
</dbReference>
<evidence type="ECO:0000256" key="2">
    <source>
        <dbReference type="ARBA" id="ARBA00023128"/>
    </source>
</evidence>
<feature type="region of interest" description="Disordered" evidence="3">
    <location>
        <begin position="362"/>
        <end position="382"/>
    </location>
</feature>
<keyword evidence="2" id="KW-0496">Mitochondrion</keyword>
<dbReference type="Proteomes" id="UP000001056">
    <property type="component" value="Unassembled WGS sequence"/>
</dbReference>
<evidence type="ECO:0000313" key="6">
    <source>
        <dbReference type="Proteomes" id="UP000001056"/>
    </source>
</evidence>
<reference evidence="6" key="1">
    <citation type="journal article" date="2015" name="Genome Announc.">
        <title>Draft genome sequence of the cellulolytic fungus Chaetomium globosum.</title>
        <authorList>
            <person name="Cuomo C.A."/>
            <person name="Untereiner W.A."/>
            <person name="Ma L.-J."/>
            <person name="Grabherr M."/>
            <person name="Birren B.W."/>
        </authorList>
    </citation>
    <scope>NUCLEOTIDE SEQUENCE [LARGE SCALE GENOMIC DNA]</scope>
    <source>
        <strain evidence="6">ATCC 6205 / CBS 148.51 / DSM 1962 / NBRC 6347 / NRRL 1970</strain>
    </source>
</reference>
<dbReference type="AlphaFoldDB" id="Q2HED9"/>
<dbReference type="HOGENOM" id="CLU_633401_0_0_1"/>
<sequence>MAIAVGPLRATGDNAAYATKGDLEELRDRRLHETWRHKANASLLQLDLKGAFDRVHHGWLTRTLRELGVPLWTLRWVDLFTAGRSAKLWFDGTMSESYEVAAGVPQGSPLSPILFLLFISTLYKRLEAVRGAIVVGFADDTNILAVAETTEGTCGILAEAWGHCAGWAAERGMEFEPAKSELIHFSRARAPIEKTLTIEGVELKPVEDARFLGVWLDRKLRYRAHLAAVRKKMKTQICALTRLAAKTWGCTFREGEGDLLESDPQCDRVWSPSLPHPYRETYCPPIDLYLNKRLLAFEDRVRISEEARLIRQTPATIAATLRRRRRRGRGRPRREIADIATAPAEKGSGEWKKRWAQEWDPLESRPEKEELEPGSTGPVPNHKKQLERWMEEAMRREWIGRWESEVARVVARNPGRALEPADATARFDASIMNRHRSRDPAWEPSKAKSTLLVQARTGKIGLRGFLFTRRVPEVVTPGMPLRYGARDIRTPRTRMERSRR</sequence>
<gene>
    <name evidence="5" type="ORF">CHGG_01415</name>
</gene>
<dbReference type="GO" id="GO:0005739">
    <property type="term" value="C:mitochondrion"/>
    <property type="evidence" value="ECO:0007669"/>
    <property type="project" value="UniProtKB-SubCell"/>
</dbReference>
<dbReference type="SUPFAM" id="SSF56672">
    <property type="entry name" value="DNA/RNA polymerases"/>
    <property type="match status" value="1"/>
</dbReference>
<feature type="domain" description="Reverse transcriptase" evidence="4">
    <location>
        <begin position="1"/>
        <end position="203"/>
    </location>
</feature>